<reference evidence="6 7" key="1">
    <citation type="journal article" date="2007" name="PLoS ONE">
        <title>Analysis of the neurotoxin complex genes in Clostridium botulinum A1-A4 and B1 strains: BoNT/A3, /Ba4 and /B1 clusters are located within plasmids.</title>
        <authorList>
            <person name="Smith T.J."/>
            <person name="Hill K.K."/>
            <person name="Foley B.T."/>
            <person name="Detter J.C."/>
            <person name="Munk A.C."/>
            <person name="Bruce D.C."/>
            <person name="Doggett N.A."/>
            <person name="Smith L.A."/>
            <person name="Marks J.D."/>
            <person name="Xie G."/>
            <person name="Brettin T.S."/>
        </authorList>
    </citation>
    <scope>NUCLEOTIDE SEQUENCE [LARGE SCALE GENOMIC DNA]</scope>
    <source>
        <strain evidence="7">657 / Type Ba4</strain>
    </source>
</reference>
<evidence type="ECO:0000313" key="6">
    <source>
        <dbReference type="EMBL" id="ACQ54734.1"/>
    </source>
</evidence>
<name>A0A3F3AGC8_CLOB6</name>
<comment type="similarity">
    <text evidence="1">Belongs to the ABC transporter superfamily.</text>
</comment>
<dbReference type="Proteomes" id="UP000002333">
    <property type="component" value="Chromosome"/>
</dbReference>
<dbReference type="KEGG" id="cbi:CLJ_B0109"/>
<dbReference type="PANTHER" id="PTHR42798">
    <property type="entry name" value="LIPOPROTEIN-RELEASING SYSTEM ATP-BINDING PROTEIN LOLD"/>
    <property type="match status" value="1"/>
</dbReference>
<keyword evidence="6" id="KW-0378">Hydrolase</keyword>
<dbReference type="SUPFAM" id="SSF52540">
    <property type="entry name" value="P-loop containing nucleoside triphosphate hydrolases"/>
    <property type="match status" value="1"/>
</dbReference>
<dbReference type="EMBL" id="CP001083">
    <property type="protein sequence ID" value="ACQ54734.1"/>
    <property type="molecule type" value="Genomic_DNA"/>
</dbReference>
<keyword evidence="2" id="KW-0813">Transport</keyword>
<dbReference type="InterPro" id="IPR017871">
    <property type="entry name" value="ABC_transporter-like_CS"/>
</dbReference>
<dbReference type="GO" id="GO:0005524">
    <property type="term" value="F:ATP binding"/>
    <property type="evidence" value="ECO:0007669"/>
    <property type="project" value="UniProtKB-KW"/>
</dbReference>
<gene>
    <name evidence="6" type="ordered locus">CLJ_B0109</name>
</gene>
<organism evidence="6 7">
    <name type="scientific">Clostridium botulinum (strain 657 / Type Ba4)</name>
    <dbReference type="NCBI Taxonomy" id="515621"/>
    <lineage>
        <taxon>Bacteria</taxon>
        <taxon>Bacillati</taxon>
        <taxon>Bacillota</taxon>
        <taxon>Clostridia</taxon>
        <taxon>Eubacteriales</taxon>
        <taxon>Clostridiaceae</taxon>
        <taxon>Clostridium</taxon>
    </lineage>
</organism>
<dbReference type="PROSITE" id="PS50893">
    <property type="entry name" value="ABC_TRANSPORTER_2"/>
    <property type="match status" value="1"/>
</dbReference>
<dbReference type="Gene3D" id="3.40.50.300">
    <property type="entry name" value="P-loop containing nucleotide triphosphate hydrolases"/>
    <property type="match status" value="1"/>
</dbReference>
<keyword evidence="4 6" id="KW-0067">ATP-binding</keyword>
<protein>
    <submittedName>
        <fullName evidence="6">Macrolide export ATP-binding/permease protein MacB</fullName>
        <ecNumber evidence="6">3.6.3.-</ecNumber>
    </submittedName>
</protein>
<dbReference type="GO" id="GO:0098796">
    <property type="term" value="C:membrane protein complex"/>
    <property type="evidence" value="ECO:0007669"/>
    <property type="project" value="UniProtKB-ARBA"/>
</dbReference>
<reference evidence="7" key="2">
    <citation type="submission" date="2008-05" db="EMBL/GenBank/DDBJ databases">
        <title>Genome sequence of Clostridium botulinum Ba4 strain 657.</title>
        <authorList>
            <person name="Shrivastava S."/>
            <person name="Brown J.L."/>
            <person name="Bruce D."/>
            <person name="Detter C."/>
            <person name="Munk C."/>
            <person name="Smith L.A."/>
            <person name="Smith T.J."/>
            <person name="Sutton G."/>
            <person name="Brettin T.S."/>
        </authorList>
    </citation>
    <scope>NUCLEOTIDE SEQUENCE [LARGE SCALE GENOMIC DNA]</scope>
    <source>
        <strain evidence="7">657 / Type Ba4</strain>
    </source>
</reference>
<dbReference type="InterPro" id="IPR003593">
    <property type="entry name" value="AAA+_ATPase"/>
</dbReference>
<evidence type="ECO:0000256" key="4">
    <source>
        <dbReference type="ARBA" id="ARBA00022840"/>
    </source>
</evidence>
<dbReference type="InterPro" id="IPR027417">
    <property type="entry name" value="P-loop_NTPase"/>
</dbReference>
<evidence type="ECO:0000259" key="5">
    <source>
        <dbReference type="PROSITE" id="PS50893"/>
    </source>
</evidence>
<keyword evidence="3" id="KW-0547">Nucleotide-binding</keyword>
<evidence type="ECO:0000256" key="3">
    <source>
        <dbReference type="ARBA" id="ARBA00022741"/>
    </source>
</evidence>
<sequence length="231" mass="25848">MKIIKLNNVNKVYNSKNNNVNALNNIDLTINEGELVAITGPSGSGKSTLLNIIGTIDKITSGEYILENKRIDKLKSNEVAQIRNKIFGFVVQHFALISDYTVYENIEIPLEYAKIKHNDRKVMIEDIVSKLGLKEKINKNVKELSGGQCQRVAISRAIVNNPEIILADEPTGALDQKTGQKVLDIFKDLNKQGKTVIIVTHDFNIANQCDRIIRLEDGCLKEDSIKEKTCI</sequence>
<accession>A0A3F3AGC8</accession>
<dbReference type="SMART" id="SM00382">
    <property type="entry name" value="AAA"/>
    <property type="match status" value="1"/>
</dbReference>
<dbReference type="FunFam" id="3.40.50.300:FF:000032">
    <property type="entry name" value="Export ABC transporter ATP-binding protein"/>
    <property type="match status" value="1"/>
</dbReference>
<dbReference type="AlphaFoldDB" id="A0A3F3AGC8"/>
<proteinExistence type="inferred from homology"/>
<feature type="domain" description="ABC transporter" evidence="5">
    <location>
        <begin position="4"/>
        <end position="231"/>
    </location>
</feature>
<dbReference type="GO" id="GO:0022857">
    <property type="term" value="F:transmembrane transporter activity"/>
    <property type="evidence" value="ECO:0007669"/>
    <property type="project" value="UniProtKB-ARBA"/>
</dbReference>
<dbReference type="EC" id="3.6.3.-" evidence="6"/>
<evidence type="ECO:0000256" key="1">
    <source>
        <dbReference type="ARBA" id="ARBA00005417"/>
    </source>
</evidence>
<dbReference type="InterPro" id="IPR003439">
    <property type="entry name" value="ABC_transporter-like_ATP-bd"/>
</dbReference>
<dbReference type="RefSeq" id="WP_003360624.1">
    <property type="nucleotide sequence ID" value="NC_012658.1"/>
</dbReference>
<evidence type="ECO:0000256" key="2">
    <source>
        <dbReference type="ARBA" id="ARBA00022448"/>
    </source>
</evidence>
<dbReference type="InterPro" id="IPR017911">
    <property type="entry name" value="MacB-like_ATP-bd"/>
</dbReference>
<dbReference type="PROSITE" id="PS00211">
    <property type="entry name" value="ABC_TRANSPORTER_1"/>
    <property type="match status" value="1"/>
</dbReference>
<dbReference type="GO" id="GO:0016887">
    <property type="term" value="F:ATP hydrolysis activity"/>
    <property type="evidence" value="ECO:0007669"/>
    <property type="project" value="InterPro"/>
</dbReference>
<dbReference type="Pfam" id="PF00005">
    <property type="entry name" value="ABC_tran"/>
    <property type="match status" value="1"/>
</dbReference>
<dbReference type="CDD" id="cd03255">
    <property type="entry name" value="ABC_MJ0796_LolCDE_FtsE"/>
    <property type="match status" value="1"/>
</dbReference>
<dbReference type="PANTHER" id="PTHR42798:SF6">
    <property type="entry name" value="CELL DIVISION ATP-BINDING PROTEIN FTSE"/>
    <property type="match status" value="1"/>
</dbReference>
<evidence type="ECO:0000313" key="7">
    <source>
        <dbReference type="Proteomes" id="UP000002333"/>
    </source>
</evidence>